<sequence length="219" mass="24148">MYVIATADEKFETRWNRIIANSSWVDVVGSIAELDRFLNEKPAEVVILDMTLPEARNKGVLKAVTAARKPSRLILAGVSFTPESELAALAAGAVACCSPLMPESECRKILDVVSKKGVWLSSAGIPALMERLKGLSSRSPVSPYPDREPVAAGWAERLNSLTRREHEIARLVATGENNKNIARKLDISERTVKAHLTSIFDKLQIRDRLQLVVYLSGNR</sequence>
<dbReference type="PROSITE" id="PS50043">
    <property type="entry name" value="HTH_LUXR_2"/>
    <property type="match status" value="1"/>
</dbReference>
<reference evidence="3" key="1">
    <citation type="submission" date="2011-10" db="EMBL/GenBank/DDBJ databases">
        <title>The Genome Sequence of Oxalobacter formigenes HOxBLS.</title>
        <authorList>
            <consortium name="The Broad Institute Genome Sequencing Platform"/>
            <person name="Earl A."/>
            <person name="Ward D."/>
            <person name="Feldgarden M."/>
            <person name="Gevers D."/>
            <person name="Allison M.J."/>
            <person name="Humphrey S."/>
            <person name="Young S.K."/>
            <person name="Zeng Q."/>
            <person name="Gargeya S."/>
            <person name="Fitzgerald M."/>
            <person name="Haas B."/>
            <person name="Abouelleil A."/>
            <person name="Alvarado L."/>
            <person name="Arachchi H.M."/>
            <person name="Berlin A."/>
            <person name="Brown A."/>
            <person name="Chapman S.B."/>
            <person name="Chen Z."/>
            <person name="Dunbar C."/>
            <person name="Freedman E."/>
            <person name="Gearin G."/>
            <person name="Goldberg J."/>
            <person name="Griggs A."/>
            <person name="Gujja S."/>
            <person name="Heiman D."/>
            <person name="Howarth C."/>
            <person name="Larson L."/>
            <person name="Lui A."/>
            <person name="MacDonald P.J.P."/>
            <person name="Montmayeur A."/>
            <person name="Murphy C."/>
            <person name="Neiman D."/>
            <person name="Pearson M."/>
            <person name="Priest M."/>
            <person name="Roberts A."/>
            <person name="Saif S."/>
            <person name="Shea T."/>
            <person name="Shenoy N."/>
            <person name="Sisk P."/>
            <person name="Stolte C."/>
            <person name="Sykes S."/>
            <person name="Wortman J."/>
            <person name="Nusbaum C."/>
            <person name="Birren B."/>
        </authorList>
    </citation>
    <scope>NUCLEOTIDE SEQUENCE [LARGE SCALE GENOMIC DNA]</scope>
    <source>
        <strain evidence="3">HOxBLS</strain>
    </source>
</reference>
<dbReference type="HOGENOM" id="CLU_000445_90_8_4"/>
<dbReference type="Gene3D" id="3.40.50.2300">
    <property type="match status" value="1"/>
</dbReference>
<dbReference type="PANTHER" id="PTHR43214">
    <property type="entry name" value="TWO-COMPONENT RESPONSE REGULATOR"/>
    <property type="match status" value="1"/>
</dbReference>
<evidence type="ECO:0000259" key="2">
    <source>
        <dbReference type="PROSITE" id="PS50043"/>
    </source>
</evidence>
<feature type="domain" description="HTH luxR-type" evidence="2">
    <location>
        <begin position="154"/>
        <end position="219"/>
    </location>
</feature>
<dbReference type="AlphaFoldDB" id="C3X6Z2"/>
<dbReference type="PROSITE" id="PS00622">
    <property type="entry name" value="HTH_LUXR_1"/>
    <property type="match status" value="1"/>
</dbReference>
<dbReference type="CDD" id="cd06170">
    <property type="entry name" value="LuxR_C_like"/>
    <property type="match status" value="1"/>
</dbReference>
<name>C3X6Z2_9BURK</name>
<dbReference type="GO" id="GO:0003677">
    <property type="term" value="F:DNA binding"/>
    <property type="evidence" value="ECO:0007669"/>
    <property type="project" value="UniProtKB-KW"/>
</dbReference>
<dbReference type="SMART" id="SM00421">
    <property type="entry name" value="HTH_LUXR"/>
    <property type="match status" value="1"/>
</dbReference>
<dbReference type="InterPro" id="IPR000792">
    <property type="entry name" value="Tscrpt_reg_LuxR_C"/>
</dbReference>
<organism evidence="3 4">
    <name type="scientific">Oxalobacter paraformigenes</name>
    <dbReference type="NCBI Taxonomy" id="556268"/>
    <lineage>
        <taxon>Bacteria</taxon>
        <taxon>Pseudomonadati</taxon>
        <taxon>Pseudomonadota</taxon>
        <taxon>Betaproteobacteria</taxon>
        <taxon>Burkholderiales</taxon>
        <taxon>Oxalobacteraceae</taxon>
        <taxon>Oxalobacter</taxon>
    </lineage>
</organism>
<dbReference type="EMBL" id="ACDP02000029">
    <property type="protein sequence ID" value="EEO26905.1"/>
    <property type="molecule type" value="Genomic_DNA"/>
</dbReference>
<dbReference type="InterPro" id="IPR039420">
    <property type="entry name" value="WalR-like"/>
</dbReference>
<dbReference type="PANTHER" id="PTHR43214:SF38">
    <property type="entry name" value="NITRATE_NITRITE RESPONSE REGULATOR PROTEIN NARL"/>
    <property type="match status" value="1"/>
</dbReference>
<dbReference type="Pfam" id="PF00196">
    <property type="entry name" value="GerE"/>
    <property type="match status" value="1"/>
</dbReference>
<dbReference type="InterPro" id="IPR016032">
    <property type="entry name" value="Sig_transdc_resp-reg_C-effctor"/>
</dbReference>
<dbReference type="GO" id="GO:0006355">
    <property type="term" value="P:regulation of DNA-templated transcription"/>
    <property type="evidence" value="ECO:0007669"/>
    <property type="project" value="InterPro"/>
</dbReference>
<dbReference type="eggNOG" id="COG2197">
    <property type="taxonomic scope" value="Bacteria"/>
</dbReference>
<dbReference type="SUPFAM" id="SSF46894">
    <property type="entry name" value="C-terminal effector domain of the bipartite response regulators"/>
    <property type="match status" value="1"/>
</dbReference>
<proteinExistence type="predicted"/>
<accession>C3X6Z2</accession>
<dbReference type="Proteomes" id="UP000003973">
    <property type="component" value="Unassembled WGS sequence"/>
</dbReference>
<dbReference type="RefSeq" id="WP_005875611.1">
    <property type="nucleotide sequence ID" value="NZ_CABMNL010000001.1"/>
</dbReference>
<dbReference type="PRINTS" id="PR00038">
    <property type="entry name" value="HTHLUXR"/>
</dbReference>
<evidence type="ECO:0000256" key="1">
    <source>
        <dbReference type="ARBA" id="ARBA00023125"/>
    </source>
</evidence>
<gene>
    <name evidence="3" type="ORF">OFAG_00058</name>
</gene>
<keyword evidence="4" id="KW-1185">Reference proteome</keyword>
<evidence type="ECO:0000313" key="4">
    <source>
        <dbReference type="Proteomes" id="UP000003973"/>
    </source>
</evidence>
<protein>
    <recommendedName>
        <fullName evidence="2">HTH luxR-type domain-containing protein</fullName>
    </recommendedName>
</protein>
<comment type="caution">
    <text evidence="3">The sequence shown here is derived from an EMBL/GenBank/DDBJ whole genome shotgun (WGS) entry which is preliminary data.</text>
</comment>
<keyword evidence="1" id="KW-0238">DNA-binding</keyword>
<evidence type="ECO:0000313" key="3">
    <source>
        <dbReference type="EMBL" id="EEO26905.1"/>
    </source>
</evidence>